<dbReference type="Pfam" id="PF22746">
    <property type="entry name" value="SHOCT-like_DUF2089-C"/>
    <property type="match status" value="1"/>
</dbReference>
<comment type="caution">
    <text evidence="2">The sequence shown here is derived from an EMBL/GenBank/DDBJ whole genome shotgun (WGS) entry which is preliminary data.</text>
</comment>
<dbReference type="InterPro" id="IPR053959">
    <property type="entry name" value="YvlB/LiaX_N"/>
</dbReference>
<proteinExistence type="predicted"/>
<keyword evidence="3" id="KW-1185">Reference proteome</keyword>
<dbReference type="AlphaFoldDB" id="A0A540VI14"/>
<sequence length="130" mass="14306">MDPIEVKVMATAEERQMILRMVEQEKISPEEAARLLAALGPAEDQDTVDDEAAPGAGRSLHIRVADTMTGRQKVQVRIPLHLVSWVFRLLPASASGELEPLRAAIGAGRVGRIVDVVDEEEGRRIEIFIE</sequence>
<dbReference type="EMBL" id="VIGC01000008">
    <property type="protein sequence ID" value="TQE96416.1"/>
    <property type="molecule type" value="Genomic_DNA"/>
</dbReference>
<protein>
    <recommendedName>
        <fullName evidence="1">YvlB/LiaX N-terminal domain-containing protein</fullName>
    </recommendedName>
</protein>
<organism evidence="2 3">
    <name type="scientific">Litorilinea aerophila</name>
    <dbReference type="NCBI Taxonomy" id="1204385"/>
    <lineage>
        <taxon>Bacteria</taxon>
        <taxon>Bacillati</taxon>
        <taxon>Chloroflexota</taxon>
        <taxon>Caldilineae</taxon>
        <taxon>Caldilineales</taxon>
        <taxon>Caldilineaceae</taxon>
        <taxon>Litorilinea</taxon>
    </lineage>
</organism>
<evidence type="ECO:0000313" key="3">
    <source>
        <dbReference type="Proteomes" id="UP000317371"/>
    </source>
</evidence>
<evidence type="ECO:0000313" key="2">
    <source>
        <dbReference type="EMBL" id="TQE96416.1"/>
    </source>
</evidence>
<dbReference type="InParanoid" id="A0A540VI14"/>
<reference evidence="2 3" key="1">
    <citation type="submission" date="2019-06" db="EMBL/GenBank/DDBJ databases">
        <title>Genome sequence of Litorilinea aerophila BAA-2444.</title>
        <authorList>
            <person name="Maclea K.S."/>
            <person name="Maurais E.G."/>
            <person name="Iannazzi L.C."/>
        </authorList>
    </citation>
    <scope>NUCLEOTIDE SEQUENCE [LARGE SCALE GENOMIC DNA]</scope>
    <source>
        <strain evidence="2 3">ATCC BAA-2444</strain>
    </source>
</reference>
<accession>A0A540VI14</accession>
<gene>
    <name evidence="2" type="ORF">FKZ61_07970</name>
</gene>
<dbReference type="Proteomes" id="UP000317371">
    <property type="component" value="Unassembled WGS sequence"/>
</dbReference>
<evidence type="ECO:0000259" key="1">
    <source>
        <dbReference type="Pfam" id="PF22746"/>
    </source>
</evidence>
<name>A0A540VI14_9CHLR</name>
<feature type="domain" description="YvlB/LiaX N-terminal" evidence="1">
    <location>
        <begin position="13"/>
        <end position="41"/>
    </location>
</feature>